<dbReference type="SUPFAM" id="SSF52777">
    <property type="entry name" value="CoA-dependent acyltransferases"/>
    <property type="match status" value="6"/>
</dbReference>
<reference evidence="6 7" key="1">
    <citation type="submission" date="2024-01" db="EMBL/GenBank/DDBJ databases">
        <title>A draft genome for the cacao thread blight pathogen Marasmiellus scandens.</title>
        <authorList>
            <person name="Baruah I.K."/>
            <person name="Leung J."/>
            <person name="Bukari Y."/>
            <person name="Amoako-Attah I."/>
            <person name="Meinhardt L.W."/>
            <person name="Bailey B.A."/>
            <person name="Cohen S.P."/>
        </authorList>
    </citation>
    <scope>NUCLEOTIDE SEQUENCE [LARGE SCALE GENOMIC DNA]</scope>
    <source>
        <strain evidence="6 7">GH-19</strain>
    </source>
</reference>
<dbReference type="CDD" id="cd05918">
    <property type="entry name" value="A_NRPS_SidN3_like"/>
    <property type="match status" value="2"/>
</dbReference>
<dbReference type="InterPro" id="IPR023213">
    <property type="entry name" value="CAT-like_dom_sf"/>
</dbReference>
<dbReference type="Gene3D" id="3.30.559.30">
    <property type="entry name" value="Nonribosomal peptide synthetase, condensation domain"/>
    <property type="match status" value="3"/>
</dbReference>
<evidence type="ECO:0000256" key="4">
    <source>
        <dbReference type="ARBA" id="ARBA00023268"/>
    </source>
</evidence>
<dbReference type="Pfam" id="PF00668">
    <property type="entry name" value="Condensation"/>
    <property type="match status" value="3"/>
</dbReference>
<organism evidence="6 7">
    <name type="scientific">Marasmiellus scandens</name>
    <dbReference type="NCBI Taxonomy" id="2682957"/>
    <lineage>
        <taxon>Eukaryota</taxon>
        <taxon>Fungi</taxon>
        <taxon>Dikarya</taxon>
        <taxon>Basidiomycota</taxon>
        <taxon>Agaricomycotina</taxon>
        <taxon>Agaricomycetes</taxon>
        <taxon>Agaricomycetidae</taxon>
        <taxon>Agaricales</taxon>
        <taxon>Marasmiineae</taxon>
        <taxon>Omphalotaceae</taxon>
        <taxon>Marasmiellus</taxon>
    </lineage>
</organism>
<dbReference type="Gene3D" id="3.30.300.30">
    <property type="match status" value="2"/>
</dbReference>
<sequence>MLESPLVPHFKNDSELHYSIDISHKTQAPIVPRNFLRPSDNTSWVAIDVQLPARPVTIEDIEQVWNVVATHNDVLRTSIISIGDQNLLALTNETPKPLVTDHPRDSCSEIESAHIIVRDSGQGLSVTLHVLESLIDETSIRHIEHDLAVAHAGAALVRRRPFADYVMDVGSRDVESARQYWQSRLRGIQPDRNLLPAATSNLQATQQPRSDLSVDLGRDLFNSVHLLSEGLGIDMSLILQAAWAVVISGHQNRENIIFAVTCRDRSAPADISAVIGKTTFTFPVCVNITPDHSISALLQNLREQQVNGEQYGFIGFKDILAQWENGRIDSVIKICDRSPNSLCSIGDDDFPLTLRFSLQGSLRLTIRYDTVLGESRIRIVVQHLATALHSLTAGALSLPITQINILPSSELAVLLDKAVPLTSASNTLVHCLVERRAIVSPDAIAIEEFESKKTLSFAQLNSLANIVANQLPRGPNIIIPVCLERSALLIVALLAVLKASCTYVILDPEYPKQRLDYILKDVNAPFVLTSKSLFPLFSADVKDLDSMLDLPRGISDQNLENLSSPHDNAYIVYTSGSSGHPKGVVLTHGAASTGLLSACPPSNVRSLLFFNPVFSAAQRTIWSTLVHGGSLCIASKESLMSNLSTVITELDVNTIGVTTTTAALLHPKDTPSLRTMTLTGEKVSQSVVDSWSEAVDLRSGYGLSECTQLNWATKLTKGQPPNKIDRPTDSTSAYILNPNTLTVSPMLVPGELCLSGPQLARGYLNLPEITARSFVENPFGPGRLYRTGDLAMYHEDGSIEILGRIDRQVKVAGQRVDPGEIEVTLVQHFSVKTAVVTPITLAGLVTLVACLVPKERHTNRSDFESLRDHAVKNLPSFAVPSYWILYSDSDLPLTSTGKIDYSSLRNDLGRLTRNEILTRNIFSLLQNTVEPVTTAEKQLVSACSKLLDLPENELSIENSFVMLGGGSLQAIQLCNELRCMGWFIGVTDIIRSKSLRDLGNSLVKMGQLECNNPEPFSMVDLQVLGDDSVDWKSFDDVYPASPLQQALVAASLGGNPDYLYQRIYDVDGANITVLKSSLESVFQSDTILRTTFILSSATIVQAVLPSNHSFPWRESELTLDAFKEEDAVLGVQPGEPFWRVAYLPRLKLLVISSHHALFDFWSNSFALDDAASIYHNQTPVARPAFSNFIGHLLSNNQEQSKTFWQQYLQDAPPSNINIPVPESTAVTRFYSDDHRTFQSTHSVTFGSIVYSAWGLMLSGQVRSDDVTFATTLSGRDAAVDQVSMMNGPTLTTMPQRIRVQRDSSASEWVQAVNASLWTMIEHSQFGMRDALHVSNQNSQLFNTMVNIIMEKEPVPTTSQLFKQHGDKPIWKTEYITLEVTPDDGQVKFTLISALEPKRANFIIDQFLNAFDSLIRYPETKISNVFLMSPAEIDLLRSRASYTEAANVLLHSQLEKVAERSPLRPALQWEKDYPITYRELNNRANQLAHYLRARGVQPDDLIPLCVDKSIEMIVAIYGVLKSGAGYVPLDPENPAERNQFICKDVSAKLVITFSEYASVFQCTGKEVILIDRINFAGHWPNVEHYDLTPDNLAYAIYTSGSTGMPKGCLVSHKSVASLVKSRIEVEGYQSHWRTLLFPNYVFDVSAGDIFTVLSTGGTLCLAPMSSLLTNLAECINTMSANHISLTPTVARLLNPADVPNLTHMVLGGEPMSAELIASFAPRMSLFNGYGPTEAAIYATWARMDEGKNARIIGKPMSTVGALVLAPNTLELVPYGAIGELCVVGPQVARGYLNRPEVTAKSFVQWEGQTMYRTGDLVRWLPNGELECFGRQDNQVKIAGHRMELGEIEHAVTSTEIARDNCVVVLKVAGKPQLAAFVLMGAANRDSENVLLAAGSYAEEIAKMKTSTSLSSLPPYMVPKIWIPVAYFPLMPSGKVNRRLLTSMGNELSVLQLAEYSTTEATEGPYVTPETETEILLQSLWADILSVNKESIGATSSFFNFGGDSISAISLVSRCRRGGYELSVGDVLAFPILRDMAAKTEILASSGEGDKIVYTASQELYQKLATAGVGKEDIEAIIPAGPGQVEFLNLAERKEKFWLLQTVRELPHDLDFDRWIEVTEQLTARNPILRTSFVRDENERWVQVILASPTPRISIVNVADEEEMKRKVQEEWDEEFGLGQPGARYCLVLLLDGRRFLVHRFSHAAYDGTSLRVLDSQFKALARGEDPLVPVNFESFVAYAEGQSRSKLLDYWTRKIGDSKFSYPSSNVSSPACNALTIVKVDNSIDGYAPQYGVTVPIVYQTAFSLLLSKLANTTDISFDNLVTGRDVPIEGTDAMSGACATFLPFRVKFDTQTPLKQLLKDTQSIFWETNQHGNIPVMDIYRHFGKEDTAQNKCLFLFQPFEPAPPSAKPDHMRYCVMALSKVRQEMNYALMLEIFKVSNGYALRLRYDRRIYSEDEIEGMGKQLVRIVESMMKNGDENVGIVLQD</sequence>
<keyword evidence="7" id="KW-1185">Reference proteome</keyword>
<evidence type="ECO:0000256" key="1">
    <source>
        <dbReference type="ARBA" id="ARBA00022450"/>
    </source>
</evidence>
<dbReference type="PROSITE" id="PS00455">
    <property type="entry name" value="AMP_BINDING"/>
    <property type="match status" value="1"/>
</dbReference>
<name>A0ABR1JSH3_9AGAR</name>
<dbReference type="InterPro" id="IPR045851">
    <property type="entry name" value="AMP-bd_C_sf"/>
</dbReference>
<dbReference type="InterPro" id="IPR036736">
    <property type="entry name" value="ACP-like_sf"/>
</dbReference>
<evidence type="ECO:0000256" key="2">
    <source>
        <dbReference type="ARBA" id="ARBA00022553"/>
    </source>
</evidence>
<dbReference type="Pfam" id="PF00550">
    <property type="entry name" value="PP-binding"/>
    <property type="match status" value="2"/>
</dbReference>
<comment type="caution">
    <text evidence="6">The sequence shown here is derived from an EMBL/GenBank/DDBJ whole genome shotgun (WGS) entry which is preliminary data.</text>
</comment>
<dbReference type="InterPro" id="IPR010071">
    <property type="entry name" value="AA_adenyl_dom"/>
</dbReference>
<dbReference type="InterPro" id="IPR000873">
    <property type="entry name" value="AMP-dep_synth/lig_dom"/>
</dbReference>
<dbReference type="Proteomes" id="UP001498398">
    <property type="component" value="Unassembled WGS sequence"/>
</dbReference>
<keyword evidence="4" id="KW-0511">Multifunctional enzyme</keyword>
<dbReference type="InterPro" id="IPR001242">
    <property type="entry name" value="Condensation_dom"/>
</dbReference>
<evidence type="ECO:0000256" key="3">
    <source>
        <dbReference type="ARBA" id="ARBA00022598"/>
    </source>
</evidence>
<feature type="domain" description="Carrier" evidence="5">
    <location>
        <begin position="1966"/>
        <end position="2042"/>
    </location>
</feature>
<evidence type="ECO:0000313" key="7">
    <source>
        <dbReference type="Proteomes" id="UP001498398"/>
    </source>
</evidence>
<dbReference type="InterPro" id="IPR009081">
    <property type="entry name" value="PP-bd_ACP"/>
</dbReference>
<dbReference type="Pfam" id="PF13193">
    <property type="entry name" value="AMP-binding_C"/>
    <property type="match status" value="1"/>
</dbReference>
<dbReference type="PANTHER" id="PTHR45527:SF1">
    <property type="entry name" value="FATTY ACID SYNTHASE"/>
    <property type="match status" value="1"/>
</dbReference>
<dbReference type="Gene3D" id="3.40.50.12780">
    <property type="entry name" value="N-terminal domain of ligase-like"/>
    <property type="match status" value="2"/>
</dbReference>
<keyword evidence="1" id="KW-0596">Phosphopantetheine</keyword>
<keyword evidence="2" id="KW-0597">Phosphoprotein</keyword>
<dbReference type="InterPro" id="IPR025110">
    <property type="entry name" value="AMP-bd_C"/>
</dbReference>
<dbReference type="Pfam" id="PF00501">
    <property type="entry name" value="AMP-binding"/>
    <property type="match status" value="2"/>
</dbReference>
<dbReference type="Gene3D" id="3.30.559.10">
    <property type="entry name" value="Chloramphenicol acetyltransferase-like domain"/>
    <property type="match status" value="2"/>
</dbReference>
<feature type="domain" description="Carrier" evidence="5">
    <location>
        <begin position="930"/>
        <end position="1006"/>
    </location>
</feature>
<dbReference type="Gene3D" id="1.10.1200.10">
    <property type="entry name" value="ACP-like"/>
    <property type="match status" value="2"/>
</dbReference>
<keyword evidence="3" id="KW-0436">Ligase</keyword>
<dbReference type="PANTHER" id="PTHR45527">
    <property type="entry name" value="NONRIBOSOMAL PEPTIDE SYNTHETASE"/>
    <property type="match status" value="1"/>
</dbReference>
<protein>
    <recommendedName>
        <fullName evidence="5">Carrier domain-containing protein</fullName>
    </recommendedName>
</protein>
<evidence type="ECO:0000259" key="5">
    <source>
        <dbReference type="PROSITE" id="PS50075"/>
    </source>
</evidence>
<accession>A0ABR1JSH3</accession>
<dbReference type="EMBL" id="JBANRG010000005">
    <property type="protein sequence ID" value="KAK7466437.1"/>
    <property type="molecule type" value="Genomic_DNA"/>
</dbReference>
<proteinExistence type="predicted"/>
<dbReference type="InterPro" id="IPR042099">
    <property type="entry name" value="ANL_N_sf"/>
</dbReference>
<dbReference type="PROSITE" id="PS50075">
    <property type="entry name" value="CARRIER"/>
    <property type="match status" value="2"/>
</dbReference>
<dbReference type="SUPFAM" id="SSF47336">
    <property type="entry name" value="ACP-like"/>
    <property type="match status" value="2"/>
</dbReference>
<dbReference type="InterPro" id="IPR020845">
    <property type="entry name" value="AMP-binding_CS"/>
</dbReference>
<dbReference type="SUPFAM" id="SSF56801">
    <property type="entry name" value="Acetyl-CoA synthetase-like"/>
    <property type="match status" value="2"/>
</dbReference>
<dbReference type="NCBIfam" id="TIGR01733">
    <property type="entry name" value="AA-adenyl-dom"/>
    <property type="match status" value="1"/>
</dbReference>
<gene>
    <name evidence="6" type="ORF">VKT23_005159</name>
</gene>
<evidence type="ECO:0000313" key="6">
    <source>
        <dbReference type="EMBL" id="KAK7466437.1"/>
    </source>
</evidence>